<sequence length="178" mass="20933">MMNIKNNENLTLQYLIDILEAELSSKIIPKFTMTQLMKTSGKSRSTIYYHFAFIDDAYKYYFEKRLLKEIASGCHCYNDVVVSFVDTIIANKNLCLNLYNLSDFLHHPDYLLDLFTRAFNDHEIPEHKLSLSQKHLLSGIVFLVKRWFDQGLKTKREEMITQLIEHGDLVKTYKKAKV</sequence>
<dbReference type="InterPro" id="IPR009057">
    <property type="entry name" value="Homeodomain-like_sf"/>
</dbReference>
<evidence type="ECO:0000313" key="1">
    <source>
        <dbReference type="EMBL" id="KRL67648.1"/>
    </source>
</evidence>
<dbReference type="STRING" id="1423815.FC27_GL001673"/>
<dbReference type="PATRIC" id="fig|1423815.3.peg.1711"/>
<accession>A0A0R1SES3</accession>
<dbReference type="OrthoDB" id="2316539at2"/>
<gene>
    <name evidence="1" type="ORF">FC27_GL001673</name>
</gene>
<reference evidence="1 2" key="1">
    <citation type="journal article" date="2015" name="Genome Announc.">
        <title>Expanding the biotechnology potential of lactobacilli through comparative genomics of 213 strains and associated genera.</title>
        <authorList>
            <person name="Sun Z."/>
            <person name="Harris H.M."/>
            <person name="McCann A."/>
            <person name="Guo C."/>
            <person name="Argimon S."/>
            <person name="Zhang W."/>
            <person name="Yang X."/>
            <person name="Jeffery I.B."/>
            <person name="Cooney J.C."/>
            <person name="Kagawa T.F."/>
            <person name="Liu W."/>
            <person name="Song Y."/>
            <person name="Salvetti E."/>
            <person name="Wrobel A."/>
            <person name="Rasinkangas P."/>
            <person name="Parkhill J."/>
            <person name="Rea M.C."/>
            <person name="O'Sullivan O."/>
            <person name="Ritari J."/>
            <person name="Douillard F.P."/>
            <person name="Paul Ross R."/>
            <person name="Yang R."/>
            <person name="Briner A.E."/>
            <person name="Felis G.E."/>
            <person name="de Vos W.M."/>
            <person name="Barrangou R."/>
            <person name="Klaenhammer T.R."/>
            <person name="Caufield P.W."/>
            <person name="Cui Y."/>
            <person name="Zhang H."/>
            <person name="O'Toole P.W."/>
        </authorList>
    </citation>
    <scope>NUCLEOTIDE SEQUENCE [LARGE SCALE GENOMIC DNA]</scope>
    <source>
        <strain evidence="1 2">DSM 14857</strain>
    </source>
</reference>
<protein>
    <submittedName>
        <fullName evidence="1">Regulatory protein TetR</fullName>
    </submittedName>
</protein>
<dbReference type="Proteomes" id="UP000051647">
    <property type="component" value="Unassembled WGS sequence"/>
</dbReference>
<comment type="caution">
    <text evidence="1">The sequence shown here is derived from an EMBL/GenBank/DDBJ whole genome shotgun (WGS) entry which is preliminary data.</text>
</comment>
<evidence type="ECO:0000313" key="2">
    <source>
        <dbReference type="Proteomes" id="UP000051647"/>
    </source>
</evidence>
<dbReference type="eggNOG" id="ENOG5032JS5">
    <property type="taxonomic scope" value="Bacteria"/>
</dbReference>
<name>A0A0R1SES3_9LACO</name>
<keyword evidence="2" id="KW-1185">Reference proteome</keyword>
<dbReference type="SUPFAM" id="SSF46689">
    <property type="entry name" value="Homeodomain-like"/>
    <property type="match status" value="1"/>
</dbReference>
<organism evidence="1 2">
    <name type="scientific">Companilactobacillus versmoldensis DSM 14857 = KCTC 3814</name>
    <dbReference type="NCBI Taxonomy" id="1423815"/>
    <lineage>
        <taxon>Bacteria</taxon>
        <taxon>Bacillati</taxon>
        <taxon>Bacillota</taxon>
        <taxon>Bacilli</taxon>
        <taxon>Lactobacillales</taxon>
        <taxon>Lactobacillaceae</taxon>
        <taxon>Companilactobacillus</taxon>
    </lineage>
</organism>
<dbReference type="EMBL" id="AZFA01000004">
    <property type="protein sequence ID" value="KRL67648.1"/>
    <property type="molecule type" value="Genomic_DNA"/>
</dbReference>
<dbReference type="AlphaFoldDB" id="A0A0R1SES3"/>
<proteinExistence type="predicted"/>
<dbReference type="Gene3D" id="1.10.357.10">
    <property type="entry name" value="Tetracycline Repressor, domain 2"/>
    <property type="match status" value="1"/>
</dbReference>
<dbReference type="RefSeq" id="WP_010624201.1">
    <property type="nucleotide sequence ID" value="NZ_AZFA01000004.1"/>
</dbReference>